<evidence type="ECO:0000256" key="3">
    <source>
        <dbReference type="ARBA" id="ARBA00022759"/>
    </source>
</evidence>
<dbReference type="RefSeq" id="WP_035617950.1">
    <property type="nucleotide sequence ID" value="NZ_ARYK01000007.1"/>
</dbReference>
<dbReference type="GO" id="GO:0006308">
    <property type="term" value="P:DNA catabolic process"/>
    <property type="evidence" value="ECO:0007669"/>
    <property type="project" value="InterPro"/>
</dbReference>
<organism evidence="8 9">
    <name type="scientific">Hyphomonas johnsonii MHS-2</name>
    <dbReference type="NCBI Taxonomy" id="1280950"/>
    <lineage>
        <taxon>Bacteria</taxon>
        <taxon>Pseudomonadati</taxon>
        <taxon>Pseudomonadota</taxon>
        <taxon>Alphaproteobacteria</taxon>
        <taxon>Hyphomonadales</taxon>
        <taxon>Hyphomonadaceae</taxon>
        <taxon>Hyphomonas</taxon>
    </lineage>
</organism>
<dbReference type="PATRIC" id="fig|1280950.3.peg.2792"/>
<dbReference type="GO" id="GO:0004519">
    <property type="term" value="F:endonuclease activity"/>
    <property type="evidence" value="ECO:0007669"/>
    <property type="project" value="UniProtKB-KW"/>
</dbReference>
<evidence type="ECO:0000313" key="8">
    <source>
        <dbReference type="EMBL" id="KCZ90046.1"/>
    </source>
</evidence>
<comment type="caution">
    <text evidence="8">The sequence shown here is derived from an EMBL/GenBank/DDBJ whole genome shotgun (WGS) entry which is preliminary data.</text>
</comment>
<evidence type="ECO:0000256" key="4">
    <source>
        <dbReference type="ARBA" id="ARBA00022801"/>
    </source>
</evidence>
<name>A0A059FHQ6_9PROT</name>
<dbReference type="AlphaFoldDB" id="A0A059FHQ6"/>
<dbReference type="GO" id="GO:0003676">
    <property type="term" value="F:nucleic acid binding"/>
    <property type="evidence" value="ECO:0007669"/>
    <property type="project" value="InterPro"/>
</dbReference>
<protein>
    <submittedName>
        <fullName evidence="8">S1/P1 nuclease</fullName>
    </submittedName>
</protein>
<dbReference type="STRING" id="1280950.HJO_13891"/>
<feature type="signal peptide" evidence="7">
    <location>
        <begin position="1"/>
        <end position="20"/>
    </location>
</feature>
<keyword evidence="3" id="KW-0255">Endonuclease</keyword>
<feature type="chain" id="PRO_5001572237" evidence="7">
    <location>
        <begin position="21"/>
        <end position="264"/>
    </location>
</feature>
<dbReference type="PANTHER" id="PTHR33146">
    <property type="entry name" value="ENDONUCLEASE 4"/>
    <property type="match status" value="1"/>
</dbReference>
<dbReference type="eggNOG" id="ENOG502Z82C">
    <property type="taxonomic scope" value="Bacteria"/>
</dbReference>
<gene>
    <name evidence="8" type="ORF">HJO_13891</name>
</gene>
<keyword evidence="7" id="KW-0732">Signal</keyword>
<keyword evidence="4" id="KW-0378">Hydrolase</keyword>
<evidence type="ECO:0000256" key="1">
    <source>
        <dbReference type="ARBA" id="ARBA00022722"/>
    </source>
</evidence>
<dbReference type="Pfam" id="PF02265">
    <property type="entry name" value="S1-P1_nuclease"/>
    <property type="match status" value="1"/>
</dbReference>
<dbReference type="Gene3D" id="1.10.575.10">
    <property type="entry name" value="P1 Nuclease"/>
    <property type="match status" value="1"/>
</dbReference>
<dbReference type="OrthoDB" id="267579at2"/>
<reference evidence="8 9" key="1">
    <citation type="journal article" date="2014" name="Antonie Van Leeuwenhoek">
        <title>Hyphomonas beringensis sp. nov. and Hyphomonas chukchiensis sp. nov., isolated from surface seawater of the Bering Sea and Chukchi Sea.</title>
        <authorList>
            <person name="Li C."/>
            <person name="Lai Q."/>
            <person name="Li G."/>
            <person name="Dong C."/>
            <person name="Wang J."/>
            <person name="Liao Y."/>
            <person name="Shao Z."/>
        </authorList>
    </citation>
    <scope>NUCLEOTIDE SEQUENCE [LARGE SCALE GENOMIC DNA]</scope>
    <source>
        <strain evidence="8 9">MHS-2</strain>
    </source>
</reference>
<keyword evidence="6" id="KW-0325">Glycoprotein</keyword>
<keyword evidence="9" id="KW-1185">Reference proteome</keyword>
<keyword evidence="5" id="KW-1015">Disulfide bond</keyword>
<keyword evidence="2" id="KW-0479">Metal-binding</keyword>
<dbReference type="InterPro" id="IPR008947">
    <property type="entry name" value="PLipase_C/P1_nuclease_dom_sf"/>
</dbReference>
<dbReference type="GO" id="GO:0016788">
    <property type="term" value="F:hydrolase activity, acting on ester bonds"/>
    <property type="evidence" value="ECO:0007669"/>
    <property type="project" value="InterPro"/>
</dbReference>
<dbReference type="CDD" id="cd11010">
    <property type="entry name" value="S1-P1_nuclease"/>
    <property type="match status" value="1"/>
</dbReference>
<accession>A0A059FHQ6</accession>
<evidence type="ECO:0000256" key="6">
    <source>
        <dbReference type="ARBA" id="ARBA00023180"/>
    </source>
</evidence>
<dbReference type="Proteomes" id="UP000025171">
    <property type="component" value="Unassembled WGS sequence"/>
</dbReference>
<dbReference type="GO" id="GO:0046872">
    <property type="term" value="F:metal ion binding"/>
    <property type="evidence" value="ECO:0007669"/>
    <property type="project" value="UniProtKB-KW"/>
</dbReference>
<evidence type="ECO:0000256" key="7">
    <source>
        <dbReference type="SAM" id="SignalP"/>
    </source>
</evidence>
<evidence type="ECO:0000256" key="2">
    <source>
        <dbReference type="ARBA" id="ARBA00022723"/>
    </source>
</evidence>
<dbReference type="InterPro" id="IPR003154">
    <property type="entry name" value="S1/P1nuclease"/>
</dbReference>
<evidence type="ECO:0000256" key="5">
    <source>
        <dbReference type="ARBA" id="ARBA00023157"/>
    </source>
</evidence>
<proteinExistence type="predicted"/>
<keyword evidence="1" id="KW-0540">Nuclease</keyword>
<evidence type="ECO:0000313" key="9">
    <source>
        <dbReference type="Proteomes" id="UP000025171"/>
    </source>
</evidence>
<sequence>MNRLIAPLVIALSLVLPAHAWGKTGHRVTAEIAQHYLSGSADQAIHGILGPEGIAEAADWADFMRSSPDPFWRSEANPWHYVTIPQGMTYDEITAPTEGNAITALEKFRAIAIDPAAPLEDRQLALRFIVHLVGDLHQPLHAGNGTDRGGNQFICTFFEEMSNLHEVWDEKLIQYEELSYTEWTAWLVQKITSDQLAEWAKARPAEWADESAAIRDTIYPDTQILSWDYVYQARPILKQRLSQGGVRLAAYLNAMFEPEIPVVE</sequence>
<dbReference type="PANTHER" id="PTHR33146:SF26">
    <property type="entry name" value="ENDONUCLEASE 4"/>
    <property type="match status" value="1"/>
</dbReference>
<dbReference type="EMBL" id="ARYK01000007">
    <property type="protein sequence ID" value="KCZ90046.1"/>
    <property type="molecule type" value="Genomic_DNA"/>
</dbReference>
<dbReference type="SUPFAM" id="SSF48537">
    <property type="entry name" value="Phospholipase C/P1 nuclease"/>
    <property type="match status" value="1"/>
</dbReference>